<evidence type="ECO:0000313" key="2">
    <source>
        <dbReference type="EMBL" id="CAH2402326.1"/>
    </source>
</evidence>
<evidence type="ECO:0000313" key="3">
    <source>
        <dbReference type="Proteomes" id="UP001153050"/>
    </source>
</evidence>
<comment type="caution">
    <text evidence="2">The sequence shown here is derived from an EMBL/GenBank/DDBJ whole genome shotgun (WGS) entry which is preliminary data.</text>
</comment>
<name>A0ABM9DZV1_9HYPH</name>
<organism evidence="2 3">
    <name type="scientific">Mesorhizobium escarrei</name>
    <dbReference type="NCBI Taxonomy" id="666018"/>
    <lineage>
        <taxon>Bacteria</taxon>
        <taxon>Pseudomonadati</taxon>
        <taxon>Pseudomonadota</taxon>
        <taxon>Alphaproteobacteria</taxon>
        <taxon>Hyphomicrobiales</taxon>
        <taxon>Phyllobacteriaceae</taxon>
        <taxon>Mesorhizobium</taxon>
    </lineage>
</organism>
<keyword evidence="3" id="KW-1185">Reference proteome</keyword>
<reference evidence="2 3" key="1">
    <citation type="submission" date="2022-03" db="EMBL/GenBank/DDBJ databases">
        <authorList>
            <person name="Brunel B."/>
        </authorList>
    </citation>
    <scope>NUCLEOTIDE SEQUENCE [LARGE SCALE GENOMIC DNA]</scope>
    <source>
        <strain evidence="2">STM5069sample</strain>
    </source>
</reference>
<evidence type="ECO:0000256" key="1">
    <source>
        <dbReference type="SAM" id="MobiDB-lite"/>
    </source>
</evidence>
<sequence>MDRRVTFARRKPVPSRTIPGIVTITATLCHPTGVDPHQPRNYTRAGLEPTFRPHEGKRKDPKQVHADRKSFSARRKGSYEG</sequence>
<gene>
    <name evidence="2" type="ORF">MES5069_310062</name>
</gene>
<accession>A0ABM9DZV1</accession>
<proteinExistence type="predicted"/>
<dbReference type="Proteomes" id="UP001153050">
    <property type="component" value="Unassembled WGS sequence"/>
</dbReference>
<dbReference type="EMBL" id="CAKXZT010000126">
    <property type="protein sequence ID" value="CAH2402326.1"/>
    <property type="molecule type" value="Genomic_DNA"/>
</dbReference>
<feature type="region of interest" description="Disordered" evidence="1">
    <location>
        <begin position="31"/>
        <end position="81"/>
    </location>
</feature>
<feature type="compositionally biased region" description="Basic and acidic residues" evidence="1">
    <location>
        <begin position="51"/>
        <end position="70"/>
    </location>
</feature>
<feature type="compositionally biased region" description="Basic residues" evidence="1">
    <location>
        <begin position="71"/>
        <end position="81"/>
    </location>
</feature>
<protein>
    <submittedName>
        <fullName evidence="2">Uncharacterized protein</fullName>
    </submittedName>
</protein>